<name>A0ABQ1LE52_9BACT</name>
<accession>A0ABQ1LE52</accession>
<gene>
    <name evidence="2" type="ORF">GCM10011506_04320</name>
</gene>
<organism evidence="2 3">
    <name type="scientific">Marivirga lumbricoides</name>
    <dbReference type="NCBI Taxonomy" id="1046115"/>
    <lineage>
        <taxon>Bacteria</taxon>
        <taxon>Pseudomonadati</taxon>
        <taxon>Bacteroidota</taxon>
        <taxon>Cytophagia</taxon>
        <taxon>Cytophagales</taxon>
        <taxon>Marivirgaceae</taxon>
        <taxon>Marivirga</taxon>
    </lineage>
</organism>
<evidence type="ECO:0000313" key="3">
    <source>
        <dbReference type="Proteomes" id="UP000636010"/>
    </source>
</evidence>
<feature type="transmembrane region" description="Helical" evidence="1">
    <location>
        <begin position="12"/>
        <end position="31"/>
    </location>
</feature>
<comment type="caution">
    <text evidence="2">The sequence shown here is derived from an EMBL/GenBank/DDBJ whole genome shotgun (WGS) entry which is preliminary data.</text>
</comment>
<sequence>MNDAHIHLLVNHVPIVGLLIGILVLLAGMLLKKAEVKITAMAIFIFSALASIVTFYSGEGAEEVLENLAGYSETLMHLHEEDAEAFFMLTLILGSLSFITLIAEIKKAKFSKYLMILCLLVALTDGVLATFAGNSGGEITHKEIRNEAKIIEINR</sequence>
<keyword evidence="1" id="KW-1133">Transmembrane helix</keyword>
<keyword evidence="1" id="KW-0812">Transmembrane</keyword>
<dbReference type="RefSeq" id="WP_188460166.1">
    <property type="nucleotide sequence ID" value="NZ_BAABHU010000001.1"/>
</dbReference>
<evidence type="ECO:0008006" key="4">
    <source>
        <dbReference type="Google" id="ProtNLM"/>
    </source>
</evidence>
<protein>
    <recommendedName>
        <fullName evidence="4">NADH-quinone oxidoreductase subunit N</fullName>
    </recommendedName>
</protein>
<evidence type="ECO:0000256" key="1">
    <source>
        <dbReference type="SAM" id="Phobius"/>
    </source>
</evidence>
<dbReference type="EMBL" id="BMEC01000001">
    <property type="protein sequence ID" value="GGC22167.1"/>
    <property type="molecule type" value="Genomic_DNA"/>
</dbReference>
<feature type="transmembrane region" description="Helical" evidence="1">
    <location>
        <begin position="38"/>
        <end position="58"/>
    </location>
</feature>
<keyword evidence="1" id="KW-0472">Membrane</keyword>
<reference evidence="3" key="1">
    <citation type="journal article" date="2019" name="Int. J. Syst. Evol. Microbiol.">
        <title>The Global Catalogue of Microorganisms (GCM) 10K type strain sequencing project: providing services to taxonomists for standard genome sequencing and annotation.</title>
        <authorList>
            <consortium name="The Broad Institute Genomics Platform"/>
            <consortium name="The Broad Institute Genome Sequencing Center for Infectious Disease"/>
            <person name="Wu L."/>
            <person name="Ma J."/>
        </authorList>
    </citation>
    <scope>NUCLEOTIDE SEQUENCE [LARGE SCALE GENOMIC DNA]</scope>
    <source>
        <strain evidence="3">CGMCC 1.10832</strain>
    </source>
</reference>
<proteinExistence type="predicted"/>
<keyword evidence="3" id="KW-1185">Reference proteome</keyword>
<feature type="transmembrane region" description="Helical" evidence="1">
    <location>
        <begin position="114"/>
        <end position="133"/>
    </location>
</feature>
<evidence type="ECO:0000313" key="2">
    <source>
        <dbReference type="EMBL" id="GGC22167.1"/>
    </source>
</evidence>
<feature type="transmembrane region" description="Helical" evidence="1">
    <location>
        <begin position="85"/>
        <end position="102"/>
    </location>
</feature>
<dbReference type="Proteomes" id="UP000636010">
    <property type="component" value="Unassembled WGS sequence"/>
</dbReference>